<keyword evidence="3" id="KW-1185">Reference proteome</keyword>
<feature type="region of interest" description="Disordered" evidence="1">
    <location>
        <begin position="33"/>
        <end position="57"/>
    </location>
</feature>
<name>A0A821EK61_9BILA</name>
<evidence type="ECO:0000313" key="2">
    <source>
        <dbReference type="EMBL" id="CAF4638837.1"/>
    </source>
</evidence>
<evidence type="ECO:0000256" key="1">
    <source>
        <dbReference type="SAM" id="MobiDB-lite"/>
    </source>
</evidence>
<organism evidence="2 3">
    <name type="scientific">Rotaria magnacalcarata</name>
    <dbReference type="NCBI Taxonomy" id="392030"/>
    <lineage>
        <taxon>Eukaryota</taxon>
        <taxon>Metazoa</taxon>
        <taxon>Spiralia</taxon>
        <taxon>Gnathifera</taxon>
        <taxon>Rotifera</taxon>
        <taxon>Eurotatoria</taxon>
        <taxon>Bdelloidea</taxon>
        <taxon>Philodinida</taxon>
        <taxon>Philodinidae</taxon>
        <taxon>Rotaria</taxon>
    </lineage>
</organism>
<accession>A0A821EK61</accession>
<comment type="caution">
    <text evidence="2">The sequence shown here is derived from an EMBL/GenBank/DDBJ whole genome shotgun (WGS) entry which is preliminary data.</text>
</comment>
<evidence type="ECO:0000313" key="3">
    <source>
        <dbReference type="Proteomes" id="UP000663866"/>
    </source>
</evidence>
<feature type="non-terminal residue" evidence="2">
    <location>
        <position position="78"/>
    </location>
</feature>
<dbReference type="Gene3D" id="1.10.8.10">
    <property type="entry name" value="DNA helicase RuvA subunit, C-terminal domain"/>
    <property type="match status" value="1"/>
</dbReference>
<reference evidence="2" key="1">
    <citation type="submission" date="2021-02" db="EMBL/GenBank/DDBJ databases">
        <authorList>
            <person name="Nowell W R."/>
        </authorList>
    </citation>
    <scope>NUCLEOTIDE SEQUENCE</scope>
</reference>
<dbReference type="EMBL" id="CAJOBG010083065">
    <property type="protein sequence ID" value="CAF4638837.1"/>
    <property type="molecule type" value="Genomic_DNA"/>
</dbReference>
<sequence>REQVLESLTSRKYDDVMAYYLLLGIRTNENENAEIQSGATTTTTTNTSNKGVTDASNTPVALAAKIVSSSTRPSTTND</sequence>
<gene>
    <name evidence="2" type="ORF">OVN521_LOCUS46460</name>
</gene>
<dbReference type="AlphaFoldDB" id="A0A821EK61"/>
<protein>
    <submittedName>
        <fullName evidence="2">Uncharacterized protein</fullName>
    </submittedName>
</protein>
<proteinExistence type="predicted"/>
<feature type="compositionally biased region" description="Polar residues" evidence="1">
    <location>
        <begin position="48"/>
        <end position="57"/>
    </location>
</feature>
<feature type="non-terminal residue" evidence="2">
    <location>
        <position position="1"/>
    </location>
</feature>
<dbReference type="Proteomes" id="UP000663866">
    <property type="component" value="Unassembled WGS sequence"/>
</dbReference>